<name>A0A220S282_9NEIS</name>
<gene>
    <name evidence="1" type="ORF">BG910_07050</name>
</gene>
<evidence type="ECO:0000313" key="1">
    <source>
        <dbReference type="EMBL" id="ASK27532.1"/>
    </source>
</evidence>
<dbReference type="Proteomes" id="UP000198238">
    <property type="component" value="Chromosome"/>
</dbReference>
<dbReference type="EMBL" id="CP022278">
    <property type="protein sequence ID" value="ASK27532.1"/>
    <property type="molecule type" value="Genomic_DNA"/>
</dbReference>
<sequence length="446" mass="51764">MNHYKGKSMEKLKKHISQNLFKTKKTAHHQKVANNFHKKEDKKILGSTIHIVSLSSIFGMVLGGILSFIYLQNIGLPSIFPEVINQPSSLITILLVFGLITFMIFTSFSAPCFIFSFLSDFKEFPLILDFIKTKLIKNTIPLSFFSLIWPIIFYLVFVFLIQNCDSLPKDGLTILFYVTILLPIPFSLFFWNKFISKSLKNLWNQKKNWLFLMGILFFISFFMSSYPILIYLSIATWLPEGNLQFLYLYLVGILLLADLFLITTFATTYTKKDKHKYLIIPAFFTLFLFILTPYFTSDHSNFSTRILNVVRFTELPQNASWYLLHNNFQKNDGSQESSGIEPNDLQRLKQVFKHPKSENTCSRLDYRNNALFGYMAWNLGNTKVFCPSTVSNISKKENEHKKLSELSEKCLVINTQFLQPIPNNYIGTNWKFDNNSVPTSRSLYGM</sequence>
<dbReference type="KEGG" id="nei:BG910_07050"/>
<reference evidence="1 2" key="1">
    <citation type="submission" date="2017-06" db="EMBL/GenBank/DDBJ databases">
        <title>Neisseria chenwenguii sp. nov., isolated from the intestinal contents of Tibetan Plateau Pika in Yushu, Qinghai Province, China.</title>
        <authorList>
            <person name="Zhang G."/>
        </authorList>
    </citation>
    <scope>NUCLEOTIDE SEQUENCE [LARGE SCALE GENOMIC DNA]</scope>
    <source>
        <strain evidence="1 2">10023</strain>
    </source>
</reference>
<dbReference type="AlphaFoldDB" id="A0A220S282"/>
<organism evidence="1 2">
    <name type="scientific">Neisseria chenwenguii</name>
    <dbReference type="NCBI Taxonomy" id="1853278"/>
    <lineage>
        <taxon>Bacteria</taxon>
        <taxon>Pseudomonadati</taxon>
        <taxon>Pseudomonadota</taxon>
        <taxon>Betaproteobacteria</taxon>
        <taxon>Neisseriales</taxon>
        <taxon>Neisseriaceae</taxon>
        <taxon>Neisseria</taxon>
    </lineage>
</organism>
<keyword evidence="2" id="KW-1185">Reference proteome</keyword>
<evidence type="ECO:0000313" key="2">
    <source>
        <dbReference type="Proteomes" id="UP000198238"/>
    </source>
</evidence>
<proteinExistence type="predicted"/>
<protein>
    <submittedName>
        <fullName evidence="1">Uncharacterized protein</fullName>
    </submittedName>
</protein>
<accession>A0A220S282</accession>